<evidence type="ECO:0000313" key="3">
    <source>
        <dbReference type="Proteomes" id="UP000077623"/>
    </source>
</evidence>
<proteinExistence type="predicted"/>
<dbReference type="EMBL" id="LWUJ01000012">
    <property type="protein sequence ID" value="OAL10128.1"/>
    <property type="molecule type" value="Genomic_DNA"/>
</dbReference>
<accession>A0A1A9QD27</accession>
<evidence type="ECO:0000256" key="1">
    <source>
        <dbReference type="SAM" id="MobiDB-lite"/>
    </source>
</evidence>
<sequence length="215" mass="23723">MSPTLAKALAGICGVGALGGAGATANYFFSGKSIRAYIEKTKTSKNKVFLTSTGLDLADIKKKYTENKKKVKPKDSASKEITAEQLEQWCKDNADSKFSSVEDQLYKDILSWCFVNPKTIAQELESKERELIAGESGNEDAWKRAWDTYNSSKESKGSINDSTATDLNGTARDKGGPALQKWCAARNKETKKLYEEDIEAIYGLFETWCTKAKGK</sequence>
<dbReference type="AlphaFoldDB" id="A0A1A9QD27"/>
<dbReference type="STRING" id="432608.A6V39_04415"/>
<protein>
    <submittedName>
        <fullName evidence="2">Uncharacterized protein</fullName>
    </submittedName>
</protein>
<feature type="region of interest" description="Disordered" evidence="1">
    <location>
        <begin position="153"/>
        <end position="177"/>
    </location>
</feature>
<evidence type="ECO:0000313" key="2">
    <source>
        <dbReference type="EMBL" id="OAL10128.1"/>
    </source>
</evidence>
<dbReference type="Proteomes" id="UP000077623">
    <property type="component" value="Unassembled WGS sequence"/>
</dbReference>
<organism evidence="2 3">
    <name type="scientific">Candidatus Mycoplasma haematobovis</name>
    <dbReference type="NCBI Taxonomy" id="432608"/>
    <lineage>
        <taxon>Bacteria</taxon>
        <taxon>Bacillati</taxon>
        <taxon>Mycoplasmatota</taxon>
        <taxon>Mollicutes</taxon>
        <taxon>Mycoplasmataceae</taxon>
        <taxon>Mycoplasma</taxon>
    </lineage>
</organism>
<comment type="caution">
    <text evidence="2">The sequence shown here is derived from an EMBL/GenBank/DDBJ whole genome shotgun (WGS) entry which is preliminary data.</text>
</comment>
<feature type="compositionally biased region" description="Polar residues" evidence="1">
    <location>
        <begin position="153"/>
        <end position="168"/>
    </location>
</feature>
<keyword evidence="3" id="KW-1185">Reference proteome</keyword>
<reference evidence="3" key="1">
    <citation type="submission" date="2016-04" db="EMBL/GenBank/DDBJ databases">
        <authorList>
            <person name="Quiroz-Castaneda R.E."/>
            <person name="Martinez-Ocampo F."/>
        </authorList>
    </citation>
    <scope>NUCLEOTIDE SEQUENCE [LARGE SCALE GENOMIC DNA]</scope>
    <source>
        <strain evidence="3">INIFAP01</strain>
    </source>
</reference>
<gene>
    <name evidence="2" type="ORF">A6V39_04415</name>
</gene>
<dbReference type="RefSeq" id="WP_187150513.1">
    <property type="nucleotide sequence ID" value="NZ_LWUJ01000012.1"/>
</dbReference>
<name>A0A1A9QD27_9MOLU</name>